<dbReference type="Pfam" id="PF13031">
    <property type="entry name" value="DUF3892"/>
    <property type="match status" value="1"/>
</dbReference>
<dbReference type="STRING" id="642492.Clole_3350"/>
<reference evidence="2 3" key="1">
    <citation type="journal article" date="2011" name="J. Bacteriol.">
        <title>Complete genome sequence of the cellulose-degrading bacterium Cellulosilyticum lentocellum.</title>
        <authorList>
            <consortium name="US DOE Joint Genome Institute"/>
            <person name="Miller D.A."/>
            <person name="Suen G."/>
            <person name="Bruce D."/>
            <person name="Copeland A."/>
            <person name="Cheng J.F."/>
            <person name="Detter C."/>
            <person name="Goodwin L.A."/>
            <person name="Han C.S."/>
            <person name="Hauser L.J."/>
            <person name="Land M.L."/>
            <person name="Lapidus A."/>
            <person name="Lucas S."/>
            <person name="Meincke L."/>
            <person name="Pitluck S."/>
            <person name="Tapia R."/>
            <person name="Teshima H."/>
            <person name="Woyke T."/>
            <person name="Fox B.G."/>
            <person name="Angert E.R."/>
            <person name="Currie C.R."/>
        </authorList>
    </citation>
    <scope>NUCLEOTIDE SEQUENCE [LARGE SCALE GENOMIC DNA]</scope>
    <source>
        <strain evidence="3">ATCC 49066 / DSM 5427 / NCIMB 11756 / RHM5</strain>
    </source>
</reference>
<dbReference type="AlphaFoldDB" id="F2JR59"/>
<keyword evidence="3" id="KW-1185">Reference proteome</keyword>
<evidence type="ECO:0000256" key="1">
    <source>
        <dbReference type="SAM" id="MobiDB-lite"/>
    </source>
</evidence>
<name>F2JR59_CELLD</name>
<organism evidence="2 3">
    <name type="scientific">Cellulosilyticum lentocellum (strain ATCC 49066 / DSM 5427 / NCIMB 11756 / RHM5)</name>
    <name type="common">Clostridium lentocellum</name>
    <dbReference type="NCBI Taxonomy" id="642492"/>
    <lineage>
        <taxon>Bacteria</taxon>
        <taxon>Bacillati</taxon>
        <taxon>Bacillota</taxon>
        <taxon>Clostridia</taxon>
        <taxon>Lachnospirales</taxon>
        <taxon>Cellulosilyticaceae</taxon>
        <taxon>Cellulosilyticum</taxon>
    </lineage>
</organism>
<sequence>MSEEQSAGLYLANLANKVVSEGGANAKAITKRIVNSGDVVGYELESGEHITVEQAIEMAKANELKHVGVSTSKDGSEYIRSLADGDESNNLGNLPSISSDNLQ</sequence>
<protein>
    <recommendedName>
        <fullName evidence="4">DUF3892 domain-containing protein</fullName>
    </recommendedName>
</protein>
<evidence type="ECO:0008006" key="4">
    <source>
        <dbReference type="Google" id="ProtNLM"/>
    </source>
</evidence>
<dbReference type="InterPro" id="IPR024997">
    <property type="entry name" value="DUF3892"/>
</dbReference>
<dbReference type="Proteomes" id="UP000008467">
    <property type="component" value="Chromosome"/>
</dbReference>
<dbReference type="KEGG" id="cle:Clole_3350"/>
<dbReference type="RefSeq" id="WP_013658317.1">
    <property type="nucleotide sequence ID" value="NC_015275.1"/>
</dbReference>
<gene>
    <name evidence="2" type="ordered locus">Clole_3350</name>
</gene>
<proteinExistence type="predicted"/>
<feature type="region of interest" description="Disordered" evidence="1">
    <location>
        <begin position="81"/>
        <end position="103"/>
    </location>
</feature>
<evidence type="ECO:0000313" key="2">
    <source>
        <dbReference type="EMBL" id="ADZ85040.1"/>
    </source>
</evidence>
<feature type="compositionally biased region" description="Polar residues" evidence="1">
    <location>
        <begin position="88"/>
        <end position="103"/>
    </location>
</feature>
<dbReference type="HOGENOM" id="CLU_152427_0_1_9"/>
<dbReference type="EMBL" id="CP002582">
    <property type="protein sequence ID" value="ADZ85040.1"/>
    <property type="molecule type" value="Genomic_DNA"/>
</dbReference>
<accession>F2JR59</accession>
<evidence type="ECO:0000313" key="3">
    <source>
        <dbReference type="Proteomes" id="UP000008467"/>
    </source>
</evidence>